<dbReference type="OrthoDB" id="1112980at2759"/>
<evidence type="ECO:0000256" key="1">
    <source>
        <dbReference type="SAM" id="MobiDB-lite"/>
    </source>
</evidence>
<sequence length="384" mass="42474">KEPTAMAYKAGEGTPQRMPNSTNNPRNFLSLKIATMSTTLPWNPFLVCEIEVSPNGSPGFCCGMTKKGAPCKNSIKLEDTKIGHQKLSSLTREPFQLSTLQSKLCTIAKEFLCARWHRQRQAEQVGQQWYEAAVRNQARVPHDSRVATPSTVHPRQRQTSSASRRRRAESDNRQDPTVPLSTSPAPVQSINPFVTAEMLRTNSVSWHVSPARPAILTSVTNIWAGVQDLSLQNLSLSEDVDEIHCVFCLAEDEEQANECVILRCDRCQAHCHLSCAEEWLEKRRAGFGTSCCVCRNEGSLDALIRPVRVPSASEPSANREPVTVRNSAPNEPRQSQLPQRSTGSPRVSVEQSGPRRSARVAGAHLPREPSTSAPLRRSARLNPT</sequence>
<evidence type="ECO:0000313" key="2">
    <source>
        <dbReference type="EMBL" id="CAG8398260.1"/>
    </source>
</evidence>
<name>A0A9W4JG61_9EURO</name>
<feature type="region of interest" description="Disordered" evidence="1">
    <location>
        <begin position="138"/>
        <end position="186"/>
    </location>
</feature>
<comment type="caution">
    <text evidence="2">The sequence shown here is derived from an EMBL/GenBank/DDBJ whole genome shotgun (WGS) entry which is preliminary data.</text>
</comment>
<feature type="compositionally biased region" description="Polar residues" evidence="1">
    <location>
        <begin position="324"/>
        <end position="351"/>
    </location>
</feature>
<proteinExistence type="predicted"/>
<reference evidence="2" key="1">
    <citation type="submission" date="2021-07" db="EMBL/GenBank/DDBJ databases">
        <authorList>
            <person name="Branca A.L. A."/>
        </authorList>
    </citation>
    <scope>NUCLEOTIDE SEQUENCE</scope>
</reference>
<feature type="non-terminal residue" evidence="2">
    <location>
        <position position="1"/>
    </location>
</feature>
<gene>
    <name evidence="2" type="ORF">PSALAMII_LOCUS7515</name>
</gene>
<dbReference type="EMBL" id="CAJVPG010000346">
    <property type="protein sequence ID" value="CAG8398260.1"/>
    <property type="molecule type" value="Genomic_DNA"/>
</dbReference>
<protein>
    <submittedName>
        <fullName evidence="2">Uncharacterized protein</fullName>
    </submittedName>
</protein>
<organism evidence="2 3">
    <name type="scientific">Penicillium salamii</name>
    <dbReference type="NCBI Taxonomy" id="1612424"/>
    <lineage>
        <taxon>Eukaryota</taxon>
        <taxon>Fungi</taxon>
        <taxon>Dikarya</taxon>
        <taxon>Ascomycota</taxon>
        <taxon>Pezizomycotina</taxon>
        <taxon>Eurotiomycetes</taxon>
        <taxon>Eurotiomycetidae</taxon>
        <taxon>Eurotiales</taxon>
        <taxon>Aspergillaceae</taxon>
        <taxon>Penicillium</taxon>
    </lineage>
</organism>
<keyword evidence="3" id="KW-1185">Reference proteome</keyword>
<feature type="region of interest" description="Disordered" evidence="1">
    <location>
        <begin position="1"/>
        <end position="23"/>
    </location>
</feature>
<accession>A0A9W4JG61</accession>
<feature type="region of interest" description="Disordered" evidence="1">
    <location>
        <begin position="310"/>
        <end position="384"/>
    </location>
</feature>
<evidence type="ECO:0000313" key="3">
    <source>
        <dbReference type="Proteomes" id="UP001152649"/>
    </source>
</evidence>
<dbReference type="AlphaFoldDB" id="A0A9W4JG61"/>
<dbReference type="Proteomes" id="UP001152649">
    <property type="component" value="Unassembled WGS sequence"/>
</dbReference>